<keyword evidence="2" id="KW-0805">Transcription regulation</keyword>
<dbReference type="PROSITE" id="PS50888">
    <property type="entry name" value="BHLH"/>
    <property type="match status" value="1"/>
</dbReference>
<evidence type="ECO:0000259" key="6">
    <source>
        <dbReference type="PROSITE" id="PS50888"/>
    </source>
</evidence>
<evidence type="ECO:0000313" key="7">
    <source>
        <dbReference type="EMBL" id="PWZ15202.1"/>
    </source>
</evidence>
<dbReference type="GO" id="GO:0046983">
    <property type="term" value="F:protein dimerization activity"/>
    <property type="evidence" value="ECO:0007669"/>
    <property type="project" value="InterPro"/>
</dbReference>
<dbReference type="ExpressionAtlas" id="A0A3L6E2S6">
    <property type="expression patterns" value="baseline and differential"/>
</dbReference>
<feature type="domain" description="BHLH" evidence="6">
    <location>
        <begin position="66"/>
        <end position="117"/>
    </location>
</feature>
<comment type="caution">
    <text evidence="7">The sequence shown here is derived from an EMBL/GenBank/DDBJ whole genome shotgun (WGS) entry which is preliminary data.</text>
</comment>
<organism evidence="7">
    <name type="scientific">Zea mays</name>
    <name type="common">Maize</name>
    <dbReference type="NCBI Taxonomy" id="4577"/>
    <lineage>
        <taxon>Eukaryota</taxon>
        <taxon>Viridiplantae</taxon>
        <taxon>Streptophyta</taxon>
        <taxon>Embryophyta</taxon>
        <taxon>Tracheophyta</taxon>
        <taxon>Spermatophyta</taxon>
        <taxon>Magnoliopsida</taxon>
        <taxon>Liliopsida</taxon>
        <taxon>Poales</taxon>
        <taxon>Poaceae</taxon>
        <taxon>PACMAD clade</taxon>
        <taxon>Panicoideae</taxon>
        <taxon>Andropogonodae</taxon>
        <taxon>Andropogoneae</taxon>
        <taxon>Tripsacinae</taxon>
        <taxon>Zea</taxon>
    </lineage>
</organism>
<dbReference type="Proteomes" id="UP000251960">
    <property type="component" value="Chromosome 7"/>
</dbReference>
<keyword evidence="3" id="KW-0804">Transcription</keyword>
<keyword evidence="4" id="KW-0175">Coiled coil</keyword>
<dbReference type="SMART" id="SM00353">
    <property type="entry name" value="HLH"/>
    <property type="match status" value="1"/>
</dbReference>
<dbReference type="Pfam" id="PF00010">
    <property type="entry name" value="HLH"/>
    <property type="match status" value="1"/>
</dbReference>
<dbReference type="CDD" id="cd11446">
    <property type="entry name" value="bHLH_AtILR3_like"/>
    <property type="match status" value="1"/>
</dbReference>
<evidence type="ECO:0000256" key="4">
    <source>
        <dbReference type="SAM" id="Coils"/>
    </source>
</evidence>
<evidence type="ECO:0000256" key="2">
    <source>
        <dbReference type="ARBA" id="ARBA00023015"/>
    </source>
</evidence>
<sequence length="266" mass="28941">MASPEGTTWVFDCPLMDDLAVAADFAAAPAGGFFWAAPPSLQPQAPVQSVVAASAPNPCTRSESTTESSTKASREKIRRDKLNERFLELGAILEPGKTPKMDKTAILNDAIRVVGELRSEAKKLKDSNENLQEKIKELKVYTISCGQVINGAVQMGGGTCITIWTVVFAIHRLAEKNELRDEKQRLKAEKESLEQQIKFLNARPSLVPHHPVIPASAFPAPQGPAAAARHKLMMPVIGYPGFPMWQFMPPSDVDTSDDPRSCPPVA</sequence>
<dbReference type="Gene3D" id="4.10.280.10">
    <property type="entry name" value="Helix-loop-helix DNA-binding domain"/>
    <property type="match status" value="1"/>
</dbReference>
<dbReference type="AlphaFoldDB" id="A0A3L6E2S6"/>
<dbReference type="InterPro" id="IPR044818">
    <property type="entry name" value="ILR3-like"/>
</dbReference>
<evidence type="ECO:0000256" key="5">
    <source>
        <dbReference type="SAM" id="MobiDB-lite"/>
    </source>
</evidence>
<evidence type="ECO:0000256" key="1">
    <source>
        <dbReference type="ARBA" id="ARBA00005510"/>
    </source>
</evidence>
<dbReference type="PANTHER" id="PTHR46133">
    <property type="entry name" value="BHLH TRANSCRIPTION FACTOR"/>
    <property type="match status" value="1"/>
</dbReference>
<feature type="coiled-coil region" evidence="4">
    <location>
        <begin position="172"/>
        <end position="203"/>
    </location>
</feature>
<proteinExistence type="inferred from homology"/>
<feature type="coiled-coil region" evidence="4">
    <location>
        <begin position="107"/>
        <end position="141"/>
    </location>
</feature>
<dbReference type="GO" id="GO:0006879">
    <property type="term" value="P:intracellular iron ion homeostasis"/>
    <property type="evidence" value="ECO:0007669"/>
    <property type="project" value="InterPro"/>
</dbReference>
<protein>
    <submittedName>
        <fullName evidence="7">Transcription factor ILR3</fullName>
    </submittedName>
</protein>
<evidence type="ECO:0000256" key="3">
    <source>
        <dbReference type="ARBA" id="ARBA00023163"/>
    </source>
</evidence>
<dbReference type="PANTHER" id="PTHR46133:SF28">
    <property type="entry name" value="BHLH TRANSCRIPTION FACTOR"/>
    <property type="match status" value="1"/>
</dbReference>
<feature type="compositionally biased region" description="Low complexity" evidence="5">
    <location>
        <begin position="54"/>
        <end position="71"/>
    </location>
</feature>
<dbReference type="EMBL" id="NCVQ01000008">
    <property type="protein sequence ID" value="PWZ15202.1"/>
    <property type="molecule type" value="Genomic_DNA"/>
</dbReference>
<name>A0A3L6E2S6_MAIZE</name>
<dbReference type="InterPro" id="IPR011598">
    <property type="entry name" value="bHLH_dom"/>
</dbReference>
<dbReference type="GO" id="GO:0003700">
    <property type="term" value="F:DNA-binding transcription factor activity"/>
    <property type="evidence" value="ECO:0007669"/>
    <property type="project" value="InterPro"/>
</dbReference>
<feature type="region of interest" description="Disordered" evidence="5">
    <location>
        <begin position="54"/>
        <end position="77"/>
    </location>
</feature>
<dbReference type="SUPFAM" id="SSF47459">
    <property type="entry name" value="HLH, helix-loop-helix DNA-binding domain"/>
    <property type="match status" value="1"/>
</dbReference>
<gene>
    <name evidence="7" type="primary">ILR3_2</name>
    <name evidence="7" type="ORF">Zm00014a_021081</name>
</gene>
<accession>A0A3L6E2S6</accession>
<reference evidence="7" key="1">
    <citation type="journal article" date="2018" name="Nat. Genet.">
        <title>Extensive intraspecific gene order and gene structural variations between Mo17 and other maize genomes.</title>
        <authorList>
            <person name="Sun S."/>
            <person name="Zhou Y."/>
            <person name="Chen J."/>
            <person name="Shi J."/>
            <person name="Zhao H."/>
            <person name="Zhao H."/>
            <person name="Song W."/>
            <person name="Zhang M."/>
            <person name="Cui Y."/>
            <person name="Dong X."/>
            <person name="Liu H."/>
            <person name="Ma X."/>
            <person name="Jiao Y."/>
            <person name="Wang B."/>
            <person name="Wei X."/>
            <person name="Stein J.C."/>
            <person name="Glaubitz J.C."/>
            <person name="Lu F."/>
            <person name="Yu G."/>
            <person name="Liang C."/>
            <person name="Fengler K."/>
            <person name="Li B."/>
            <person name="Rafalski A."/>
            <person name="Schnable P.S."/>
            <person name="Ware D.H."/>
            <person name="Buckler E.S."/>
            <person name="Lai J."/>
        </authorList>
    </citation>
    <scope>NUCLEOTIDE SEQUENCE [LARGE SCALE GENOMIC DNA]</scope>
    <source>
        <tissue evidence="7">Seedling</tissue>
    </source>
</reference>
<dbReference type="InterPro" id="IPR036638">
    <property type="entry name" value="HLH_DNA-bd_sf"/>
</dbReference>
<comment type="similarity">
    <text evidence="1">Belongs to the bHLH protein family.</text>
</comment>